<evidence type="ECO:0000256" key="3">
    <source>
        <dbReference type="ARBA" id="ARBA00023163"/>
    </source>
</evidence>
<evidence type="ECO:0000259" key="5">
    <source>
        <dbReference type="Pfam" id="PF13404"/>
    </source>
</evidence>
<comment type="caution">
    <text evidence="6">The sequence shown here is derived from an EMBL/GenBank/DDBJ whole genome shotgun (WGS) entry which is preliminary data.</text>
</comment>
<evidence type="ECO:0000313" key="7">
    <source>
        <dbReference type="Proteomes" id="UP000280819"/>
    </source>
</evidence>
<dbReference type="AlphaFoldDB" id="A0A3P1TAV3"/>
<proteinExistence type="predicted"/>
<keyword evidence="1" id="KW-0805">Transcription regulation</keyword>
<dbReference type="Proteomes" id="UP000280819">
    <property type="component" value="Unassembled WGS sequence"/>
</dbReference>
<dbReference type="GO" id="GO:0005829">
    <property type="term" value="C:cytosol"/>
    <property type="evidence" value="ECO:0007669"/>
    <property type="project" value="TreeGrafter"/>
</dbReference>
<dbReference type="Gene3D" id="3.30.70.920">
    <property type="match status" value="1"/>
</dbReference>
<dbReference type="PRINTS" id="PR00033">
    <property type="entry name" value="HTHASNC"/>
</dbReference>
<feature type="domain" description="HTH asnC-type" evidence="5">
    <location>
        <begin position="4"/>
        <end position="43"/>
    </location>
</feature>
<dbReference type="Gene3D" id="1.10.10.10">
    <property type="entry name" value="Winged helix-like DNA-binding domain superfamily/Winged helix DNA-binding domain"/>
    <property type="match status" value="2"/>
</dbReference>
<dbReference type="SMART" id="SM00344">
    <property type="entry name" value="HTH_ASNC"/>
    <property type="match status" value="2"/>
</dbReference>
<accession>A0A3P1TAV3</accession>
<dbReference type="GO" id="GO:0043565">
    <property type="term" value="F:sequence-specific DNA binding"/>
    <property type="evidence" value="ECO:0007669"/>
    <property type="project" value="InterPro"/>
</dbReference>
<evidence type="ECO:0000256" key="1">
    <source>
        <dbReference type="ARBA" id="ARBA00023015"/>
    </source>
</evidence>
<dbReference type="GO" id="GO:0043200">
    <property type="term" value="P:response to amino acid"/>
    <property type="evidence" value="ECO:0007669"/>
    <property type="project" value="TreeGrafter"/>
</dbReference>
<evidence type="ECO:0000259" key="4">
    <source>
        <dbReference type="Pfam" id="PF01037"/>
    </source>
</evidence>
<dbReference type="InterPro" id="IPR019888">
    <property type="entry name" value="Tscrpt_reg_AsnC-like"/>
</dbReference>
<sequence length="333" mass="36901">MQEETDLRLVNLLQIDPRMSWARAAEILQVSPTTVASHWQRLHSHGLAWISTHPNPENRFTAIVDVDCRTEHLPSVIEQLCAHPLITSVDETTGRRDILLTVMAPSMHSLTTLIIDWIGGLEGVYGTRSSLVTNVIAGAESWRLNVLAKRQSLQARPQLLPDQGPRELTEVDLALADALVQDGRASVASLAEQLDMPTSTVQRRLKRMLSDGSVVMRCDVAPELAGWLLECTWLATVPIRKTRVIELLKEQPGLRSCMWVTGRNNLRINFRVNYQGALGALESRMAAAIPELNPDETIVHLRSHKSAGRILDPEGRATKRLVAPLFGDAVPVP</sequence>
<dbReference type="Pfam" id="PF01037">
    <property type="entry name" value="AsnC_trans_reg"/>
    <property type="match status" value="1"/>
</dbReference>
<keyword evidence="2" id="KW-0238">DNA-binding</keyword>
<feature type="domain" description="HTH asnC-type" evidence="5">
    <location>
        <begin position="168"/>
        <end position="208"/>
    </location>
</feature>
<dbReference type="Pfam" id="PF13404">
    <property type="entry name" value="HTH_AsnC-type"/>
    <property type="match status" value="2"/>
</dbReference>
<dbReference type="PANTHER" id="PTHR30154:SF34">
    <property type="entry name" value="TRANSCRIPTIONAL REGULATOR AZLB"/>
    <property type="match status" value="1"/>
</dbReference>
<dbReference type="InterPro" id="IPR036388">
    <property type="entry name" value="WH-like_DNA-bd_sf"/>
</dbReference>
<reference evidence="6 7" key="1">
    <citation type="submission" date="2018-11" db="EMBL/GenBank/DDBJ databases">
        <title>Genomes From Bacteria Associated with the Canine Oral Cavity: a Test Case for Automated Genome-Based Taxonomic Assignment.</title>
        <authorList>
            <person name="Coil D.A."/>
            <person name="Jospin G."/>
            <person name="Darling A.E."/>
            <person name="Wallis C."/>
            <person name="Davis I.J."/>
            <person name="Harris S."/>
            <person name="Eisen J.A."/>
            <person name="Holcombe L.J."/>
            <person name="O'Flynn C."/>
        </authorList>
    </citation>
    <scope>NUCLEOTIDE SEQUENCE [LARGE SCALE GENOMIC DNA]</scope>
    <source>
        <strain evidence="6 7">OH887_COT-365</strain>
    </source>
</reference>
<dbReference type="OrthoDB" id="4050641at2"/>
<gene>
    <name evidence="6" type="ORF">EII34_04750</name>
</gene>
<feature type="domain" description="Transcription regulator AsnC/Lrp ligand binding" evidence="4">
    <location>
        <begin position="64"/>
        <end position="133"/>
    </location>
</feature>
<dbReference type="RefSeq" id="WP_124843462.1">
    <property type="nucleotide sequence ID" value="NZ_RQZG01000004.1"/>
</dbReference>
<name>A0A3P1TAV3_9ACTN</name>
<dbReference type="InterPro" id="IPR019887">
    <property type="entry name" value="Tscrpt_reg_AsnC/Lrp_C"/>
</dbReference>
<keyword evidence="3" id="KW-0804">Transcription</keyword>
<dbReference type="EMBL" id="RQZG01000004">
    <property type="protein sequence ID" value="RRD05996.1"/>
    <property type="molecule type" value="Genomic_DNA"/>
</dbReference>
<dbReference type="InterPro" id="IPR036390">
    <property type="entry name" value="WH_DNA-bd_sf"/>
</dbReference>
<dbReference type="SUPFAM" id="SSF54909">
    <property type="entry name" value="Dimeric alpha+beta barrel"/>
    <property type="match status" value="1"/>
</dbReference>
<dbReference type="PANTHER" id="PTHR30154">
    <property type="entry name" value="LEUCINE-RESPONSIVE REGULATORY PROTEIN"/>
    <property type="match status" value="1"/>
</dbReference>
<dbReference type="InterPro" id="IPR011008">
    <property type="entry name" value="Dimeric_a/b-barrel"/>
</dbReference>
<evidence type="ECO:0000313" key="6">
    <source>
        <dbReference type="EMBL" id="RRD05996.1"/>
    </source>
</evidence>
<protein>
    <submittedName>
        <fullName evidence="6">Lrp/AsnC family transcriptional regulator</fullName>
    </submittedName>
</protein>
<dbReference type="InterPro" id="IPR000485">
    <property type="entry name" value="AsnC-type_HTH_dom"/>
</dbReference>
<organism evidence="6 7">
    <name type="scientific">Arachnia propionica</name>
    <dbReference type="NCBI Taxonomy" id="1750"/>
    <lineage>
        <taxon>Bacteria</taxon>
        <taxon>Bacillati</taxon>
        <taxon>Actinomycetota</taxon>
        <taxon>Actinomycetes</taxon>
        <taxon>Propionibacteriales</taxon>
        <taxon>Propionibacteriaceae</taxon>
        <taxon>Arachnia</taxon>
    </lineage>
</organism>
<evidence type="ECO:0000256" key="2">
    <source>
        <dbReference type="ARBA" id="ARBA00023125"/>
    </source>
</evidence>
<dbReference type="SUPFAM" id="SSF46785">
    <property type="entry name" value="Winged helix' DNA-binding domain"/>
    <property type="match status" value="1"/>
</dbReference>